<keyword evidence="6" id="KW-1185">Reference proteome</keyword>
<protein>
    <submittedName>
        <fullName evidence="5">NTP transferase domain-containing protein</fullName>
    </submittedName>
</protein>
<dbReference type="EMBL" id="WUBJ01000008">
    <property type="protein sequence ID" value="MWV56786.1"/>
    <property type="molecule type" value="Genomic_DNA"/>
</dbReference>
<evidence type="ECO:0000256" key="2">
    <source>
        <dbReference type="ARBA" id="ARBA00022695"/>
    </source>
</evidence>
<keyword evidence="1 5" id="KW-0808">Transferase</keyword>
<accession>A0A6I4RAE4</accession>
<dbReference type="GO" id="GO:0016779">
    <property type="term" value="F:nucleotidyltransferase activity"/>
    <property type="evidence" value="ECO:0007669"/>
    <property type="project" value="UniProtKB-KW"/>
</dbReference>
<keyword evidence="2" id="KW-0548">Nucleotidyltransferase</keyword>
<proteinExistence type="predicted"/>
<dbReference type="AlphaFoldDB" id="A0A6I4RAE4"/>
<dbReference type="Proteomes" id="UP000435423">
    <property type="component" value="Unassembled WGS sequence"/>
</dbReference>
<feature type="domain" description="MobA-like NTP transferase" evidence="3">
    <location>
        <begin position="8"/>
        <end position="117"/>
    </location>
</feature>
<dbReference type="SUPFAM" id="SSF53448">
    <property type="entry name" value="Nucleotide-diphospho-sugar transferases"/>
    <property type="match status" value="1"/>
</dbReference>
<dbReference type="Pfam" id="PF12804">
    <property type="entry name" value="NTP_transf_3"/>
    <property type="match status" value="1"/>
</dbReference>
<evidence type="ECO:0000313" key="5">
    <source>
        <dbReference type="EMBL" id="MWV56786.1"/>
    </source>
</evidence>
<organism evidence="5 7">
    <name type="scientific">Streptococcus zhangguiae</name>
    <dbReference type="NCBI Taxonomy" id="2664091"/>
    <lineage>
        <taxon>Bacteria</taxon>
        <taxon>Bacillati</taxon>
        <taxon>Bacillota</taxon>
        <taxon>Bacilli</taxon>
        <taxon>Lactobacillales</taxon>
        <taxon>Streptococcaceae</taxon>
        <taxon>Streptococcus</taxon>
    </lineage>
</organism>
<evidence type="ECO:0000313" key="7">
    <source>
        <dbReference type="Proteomes" id="UP000435423"/>
    </source>
</evidence>
<evidence type="ECO:0000313" key="4">
    <source>
        <dbReference type="EMBL" id="MTB64711.1"/>
    </source>
</evidence>
<gene>
    <name evidence="4" type="ORF">GGG87_06860</name>
    <name evidence="5" type="ORF">GGH11_07340</name>
</gene>
<reference evidence="4 6" key="2">
    <citation type="submission" date="2019-11" db="EMBL/GenBank/DDBJ databases">
        <title>Streptococcis sp. isolated from the respiratory tract of Marmot.</title>
        <authorList>
            <person name="Zhang G."/>
        </authorList>
    </citation>
    <scope>NUCLEOTIDE SEQUENCE [LARGE SCALE GENOMIC DNA]</scope>
    <source>
        <strain evidence="4">Zg-86</strain>
        <strain evidence="6">zg-86</strain>
    </source>
</reference>
<dbReference type="InterPro" id="IPR029044">
    <property type="entry name" value="Nucleotide-diphossugar_trans"/>
</dbReference>
<dbReference type="EMBL" id="WLCG01000009">
    <property type="protein sequence ID" value="MTB64711.1"/>
    <property type="molecule type" value="Genomic_DNA"/>
</dbReference>
<sequence length="214" mass="24188">MNKEDVTVVICCAGMGTRLGIGTPKTLVNIEGKPLIIHILDMLKDYDDIRIVVGFQAQKVINVVKEYRKDIAFAFNYDYETTGVASSFLKGAVGARKYVVSIDGDLLVNPEDFATFMSLSFECIAGSIPSSEETIYLVTNVNKEVIEFSQSRTSIEWIGLIKIKSSRLHQFKDSLIEMMKQYLPLPFVKVRSREIDTSDDYDKTVQWFRDGCID</sequence>
<evidence type="ECO:0000256" key="1">
    <source>
        <dbReference type="ARBA" id="ARBA00022679"/>
    </source>
</evidence>
<evidence type="ECO:0000259" key="3">
    <source>
        <dbReference type="Pfam" id="PF12804"/>
    </source>
</evidence>
<dbReference type="PANTHER" id="PTHR43584:SF8">
    <property type="entry name" value="N-ACETYLMURAMATE ALPHA-1-PHOSPHATE URIDYLYLTRANSFERASE"/>
    <property type="match status" value="1"/>
</dbReference>
<reference evidence="5 7" key="1">
    <citation type="submission" date="2019-10" db="EMBL/GenBank/DDBJ databases">
        <title>Streptococcis sp, isolated from the respiratory tract of Marmot.</title>
        <authorList>
            <person name="Zhang G."/>
        </authorList>
    </citation>
    <scope>NUCLEOTIDE SEQUENCE [LARGE SCALE GENOMIC DNA]</scope>
    <source>
        <strain evidence="7">zg-70</strain>
        <strain evidence="5">Zg-70</strain>
    </source>
</reference>
<name>A0A6I4RAE4_9STRE</name>
<evidence type="ECO:0000313" key="6">
    <source>
        <dbReference type="Proteomes" id="UP000435060"/>
    </source>
</evidence>
<dbReference type="PANTHER" id="PTHR43584">
    <property type="entry name" value="NUCLEOTIDYL TRANSFERASE"/>
    <property type="match status" value="1"/>
</dbReference>
<dbReference type="Gene3D" id="3.90.550.10">
    <property type="entry name" value="Spore Coat Polysaccharide Biosynthesis Protein SpsA, Chain A"/>
    <property type="match status" value="1"/>
</dbReference>
<comment type="caution">
    <text evidence="5">The sequence shown here is derived from an EMBL/GenBank/DDBJ whole genome shotgun (WGS) entry which is preliminary data.</text>
</comment>
<dbReference type="Proteomes" id="UP000435060">
    <property type="component" value="Unassembled WGS sequence"/>
</dbReference>
<dbReference type="RefSeq" id="WP_154609122.1">
    <property type="nucleotide sequence ID" value="NZ_CP072115.1"/>
</dbReference>
<dbReference type="InterPro" id="IPR050065">
    <property type="entry name" value="GlmU-like"/>
</dbReference>
<dbReference type="InterPro" id="IPR025877">
    <property type="entry name" value="MobA-like_NTP_Trfase"/>
</dbReference>